<sequence length="211" mass="23064">PVGPKAQAAKKRTQFEKAELVLPVSYHAPLPSFMNLLLQPSGGGSQTTDDTGAKVKAMVIATEQLGTQEGVDLSKEIQEQEDKGGRDAQCLGAEIICEQETHIPWAKKDLLQIKGYSGAVSISQSITARGGDAISEENLVTPNWRLMDKYGRWAILGCQVAETRLIVRSIYGSNFDEIKVYEELTVVTNAFDSMWGFEYKLGMVVGPQKGI</sequence>
<protein>
    <submittedName>
        <fullName evidence="1">Uncharacterized protein</fullName>
    </submittedName>
</protein>
<name>A0AAV7X175_PLEWA</name>
<evidence type="ECO:0000313" key="1">
    <source>
        <dbReference type="EMBL" id="KAJ1219239.1"/>
    </source>
</evidence>
<evidence type="ECO:0000313" key="2">
    <source>
        <dbReference type="Proteomes" id="UP001066276"/>
    </source>
</evidence>
<organism evidence="1 2">
    <name type="scientific">Pleurodeles waltl</name>
    <name type="common">Iberian ribbed newt</name>
    <dbReference type="NCBI Taxonomy" id="8319"/>
    <lineage>
        <taxon>Eukaryota</taxon>
        <taxon>Metazoa</taxon>
        <taxon>Chordata</taxon>
        <taxon>Craniata</taxon>
        <taxon>Vertebrata</taxon>
        <taxon>Euteleostomi</taxon>
        <taxon>Amphibia</taxon>
        <taxon>Batrachia</taxon>
        <taxon>Caudata</taxon>
        <taxon>Salamandroidea</taxon>
        <taxon>Salamandridae</taxon>
        <taxon>Pleurodelinae</taxon>
        <taxon>Pleurodeles</taxon>
    </lineage>
</organism>
<gene>
    <name evidence="1" type="ORF">NDU88_006808</name>
</gene>
<proteinExistence type="predicted"/>
<feature type="non-terminal residue" evidence="1">
    <location>
        <position position="211"/>
    </location>
</feature>
<keyword evidence="2" id="KW-1185">Reference proteome</keyword>
<dbReference type="AlphaFoldDB" id="A0AAV7X175"/>
<feature type="non-terminal residue" evidence="1">
    <location>
        <position position="1"/>
    </location>
</feature>
<comment type="caution">
    <text evidence="1">The sequence shown here is derived from an EMBL/GenBank/DDBJ whole genome shotgun (WGS) entry which is preliminary data.</text>
</comment>
<dbReference type="EMBL" id="JANPWB010000001">
    <property type="protein sequence ID" value="KAJ1219239.1"/>
    <property type="molecule type" value="Genomic_DNA"/>
</dbReference>
<dbReference type="Proteomes" id="UP001066276">
    <property type="component" value="Chromosome 1_1"/>
</dbReference>
<reference evidence="1" key="1">
    <citation type="journal article" date="2022" name="bioRxiv">
        <title>Sequencing and chromosome-scale assembly of the giantPleurodeles waltlgenome.</title>
        <authorList>
            <person name="Brown T."/>
            <person name="Elewa A."/>
            <person name="Iarovenko S."/>
            <person name="Subramanian E."/>
            <person name="Araus A.J."/>
            <person name="Petzold A."/>
            <person name="Susuki M."/>
            <person name="Suzuki K.-i.T."/>
            <person name="Hayashi T."/>
            <person name="Toyoda A."/>
            <person name="Oliveira C."/>
            <person name="Osipova E."/>
            <person name="Leigh N.D."/>
            <person name="Simon A."/>
            <person name="Yun M.H."/>
        </authorList>
    </citation>
    <scope>NUCLEOTIDE SEQUENCE</scope>
    <source>
        <strain evidence="1">20211129_DDA</strain>
        <tissue evidence="1">Liver</tissue>
    </source>
</reference>
<accession>A0AAV7X175</accession>